<evidence type="ECO:0008006" key="3">
    <source>
        <dbReference type="Google" id="ProtNLM"/>
    </source>
</evidence>
<organism evidence="1 2">
    <name type="scientific">Myxacorys almedinensis A</name>
    <dbReference type="NCBI Taxonomy" id="2690445"/>
    <lineage>
        <taxon>Bacteria</taxon>
        <taxon>Bacillati</taxon>
        <taxon>Cyanobacteriota</taxon>
        <taxon>Cyanophyceae</taxon>
        <taxon>Leptolyngbyales</taxon>
        <taxon>Leptolyngbyaceae</taxon>
        <taxon>Myxacorys</taxon>
        <taxon>Myxacorys almedinensis</taxon>
    </lineage>
</organism>
<proteinExistence type="predicted"/>
<dbReference type="Proteomes" id="UP000646053">
    <property type="component" value="Unassembled WGS sequence"/>
</dbReference>
<dbReference type="EMBL" id="WVIE01000012">
    <property type="protein sequence ID" value="NDJ17976.1"/>
    <property type="molecule type" value="Genomic_DNA"/>
</dbReference>
<dbReference type="AlphaFoldDB" id="A0A8J8CJV6"/>
<reference evidence="1" key="1">
    <citation type="submission" date="2019-12" db="EMBL/GenBank/DDBJ databases">
        <title>High-Quality draft genome sequences of three cyanobacteria isolated from the limestone walls of the Old Cathedral of Coimbra.</title>
        <authorList>
            <person name="Tiago I."/>
            <person name="Soares F."/>
            <person name="Portugal A."/>
        </authorList>
    </citation>
    <scope>NUCLEOTIDE SEQUENCE</scope>
    <source>
        <strain evidence="1">A</strain>
    </source>
</reference>
<name>A0A8J8CJV6_9CYAN</name>
<evidence type="ECO:0000313" key="1">
    <source>
        <dbReference type="EMBL" id="NDJ17976.1"/>
    </source>
</evidence>
<evidence type="ECO:0000313" key="2">
    <source>
        <dbReference type="Proteomes" id="UP000646053"/>
    </source>
</evidence>
<gene>
    <name evidence="1" type="ORF">GS601_11855</name>
</gene>
<sequence>MSDHDYVPLMFQAQVEERSQIQRLIPSQKAEQQAYDWAQQWQEACDRKTVPTFEAHVQTREHRFTWRMVTNSGQDAGVIRPVIGERGWAYFPGSSMKGAFLRACRQLCPLDVLRFCGGKGKDGELQPGLLRFHGGYPKDAKWLDDSLVDVVHPQEDWQLNGQKNNGAFIQISLYQPTFVFGISSNKVLSSTEWATIWQIWEQAIGRGIGSRVSAGYGQTRNHGESNLLTVRLCGEGIASQRIDKTGEFRPNVFKAALRGHTHRLLSGIVDEATAERFTKELWGGFLGRDGAIAGKLGTAFNAPDLELRDQYRASVYDTGEATLNLLVMQDVSEQQRKNLKILLTQIIKFSLLLGGFGKSWRRTDHRLFFPKYLEDSHKCMIGCHWELLEKSLSFCVPVKQLSDVTRFLDGLQGKIAGFPMLKDLSPRPPDVTMKETWRKENVEVWGRIAEDEDDSVAVRWFHGAYHGQNSIYRSDLTGKMGQIGRMWHRMYPRYLPPLAEKTPPRKTEQFVELLTIFPNRSGNPDEVSKTQDFLKFLRDNSDFEKLW</sequence>
<dbReference type="RefSeq" id="WP_162423502.1">
    <property type="nucleotide sequence ID" value="NZ_WVIE01000012.1"/>
</dbReference>
<protein>
    <recommendedName>
        <fullName evidence="3">RAMP superfamily protein</fullName>
    </recommendedName>
</protein>
<comment type="caution">
    <text evidence="1">The sequence shown here is derived from an EMBL/GenBank/DDBJ whole genome shotgun (WGS) entry which is preliminary data.</text>
</comment>
<accession>A0A8J8CJV6</accession>
<keyword evidence="2" id="KW-1185">Reference proteome</keyword>